<comment type="caution">
    <text evidence="2">The sequence shown here is derived from an EMBL/GenBank/DDBJ whole genome shotgun (WGS) entry which is preliminary data.</text>
</comment>
<name>A0ABT5KXZ2_9ALTE</name>
<evidence type="ECO:0000313" key="2">
    <source>
        <dbReference type="EMBL" id="MDC8829498.1"/>
    </source>
</evidence>
<keyword evidence="3" id="KW-1185">Reference proteome</keyword>
<accession>A0ABT5KXZ2</accession>
<evidence type="ECO:0000313" key="3">
    <source>
        <dbReference type="Proteomes" id="UP001218788"/>
    </source>
</evidence>
<reference evidence="2 3" key="1">
    <citation type="submission" date="2022-10" db="EMBL/GenBank/DDBJ databases">
        <title>Alteromonas sp. chi3 Genome sequencing.</title>
        <authorList>
            <person name="Park S."/>
        </authorList>
    </citation>
    <scope>NUCLEOTIDE SEQUENCE [LARGE SCALE GENOMIC DNA]</scope>
    <source>
        <strain evidence="3">chi3</strain>
    </source>
</reference>
<dbReference type="RefSeq" id="WP_273637886.1">
    <property type="nucleotide sequence ID" value="NZ_JAQQXP010000001.1"/>
</dbReference>
<gene>
    <name evidence="2" type="ORF">OIK42_01860</name>
</gene>
<evidence type="ECO:0000259" key="1">
    <source>
        <dbReference type="Pfam" id="PF19192"/>
    </source>
</evidence>
<dbReference type="EMBL" id="JAQQXP010000001">
    <property type="protein sequence ID" value="MDC8829498.1"/>
    <property type="molecule type" value="Genomic_DNA"/>
</dbReference>
<protein>
    <submittedName>
        <fullName evidence="2">Response regulator receiver domain</fullName>
    </submittedName>
</protein>
<organism evidence="2 3">
    <name type="scientific">Alteromonas gilva</name>
    <dbReference type="NCBI Taxonomy" id="2987522"/>
    <lineage>
        <taxon>Bacteria</taxon>
        <taxon>Pseudomonadati</taxon>
        <taxon>Pseudomonadota</taxon>
        <taxon>Gammaproteobacteria</taxon>
        <taxon>Alteromonadales</taxon>
        <taxon>Alteromonadaceae</taxon>
        <taxon>Alteromonas/Salinimonas group</taxon>
        <taxon>Alteromonas</taxon>
    </lineage>
</organism>
<proteinExistence type="predicted"/>
<feature type="domain" description="Response receiver" evidence="1">
    <location>
        <begin position="16"/>
        <end position="177"/>
    </location>
</feature>
<dbReference type="InterPro" id="IPR043834">
    <property type="entry name" value="REC"/>
</dbReference>
<dbReference type="Pfam" id="PF19192">
    <property type="entry name" value="Response_reg_2"/>
    <property type="match status" value="1"/>
</dbReference>
<dbReference type="Proteomes" id="UP001218788">
    <property type="component" value="Unassembled WGS sequence"/>
</dbReference>
<sequence length="611" mass="69301">MNNFADLVNEAFIKPLRSVLIVDDQYPTWEEIFNAQLDGNIKDSQQDVISQRKLWRTKAMGPFEVIKKFRERNPGFVIDIHDAVDSDHSDNSVETAPQLATHLHQSDLLVLDYNLEGASTGLGGDKARKILHSVLSNQHFNLIIVHTDEPDLQDVAESCLTSLLDSCATQYTEDDLASIEQSEILISGLEDSGDFDRRKVQECFARSQYLYARQLGYKKALGEYLSNRGPLAPLFQLSENLKFDIHQKKTFLLWAINFINEQLKNELASEALKGLVWSFKEHTKWIRSSRGFVCFINKGLSNLLEELENALIDWKPTPSRLLSAKYRYELNRIGVDAEDDALLKNNLFALFYRDIRNGGREDILIDQKSIFREQKLREHVTRQSEGLSFLIEDKIVEFGNQIIAIDLKNGQDFLSHYLVDLGKEKESNKAIAQYNNYVSTLPSKGNTPEQLDSGHIFKMDDQWWVCATPACDLQPGQNSIAFRGKNNTLLPFTAFQLNKENPDNLSSKHINGGGYCFIEDNGEVVALGINSIGDEKHPSNLKVNWQTFVAESGGVIQNGKLTIKQFVITEENVSTEQKEVTVICKLRYAYALNYIQRVGISTSRIGLDYVS</sequence>